<dbReference type="AlphaFoldDB" id="A0AA38U9R9"/>
<proteinExistence type="predicted"/>
<evidence type="ECO:0008006" key="3">
    <source>
        <dbReference type="Google" id="ProtNLM"/>
    </source>
</evidence>
<name>A0AA38U9R9_9AGAR</name>
<dbReference type="InterPro" id="IPR016181">
    <property type="entry name" value="Acyl_CoA_acyltransferase"/>
</dbReference>
<keyword evidence="2" id="KW-1185">Reference proteome</keyword>
<dbReference type="PANTHER" id="PTHR42791">
    <property type="entry name" value="GNAT FAMILY ACETYLTRANSFERASE"/>
    <property type="match status" value="1"/>
</dbReference>
<protein>
    <recommendedName>
        <fullName evidence="3">N-acetyltransferase domain-containing protein</fullName>
    </recommendedName>
</protein>
<organism evidence="1 2">
    <name type="scientific">Lentinula raphanica</name>
    <dbReference type="NCBI Taxonomy" id="153919"/>
    <lineage>
        <taxon>Eukaryota</taxon>
        <taxon>Fungi</taxon>
        <taxon>Dikarya</taxon>
        <taxon>Basidiomycota</taxon>
        <taxon>Agaricomycotina</taxon>
        <taxon>Agaricomycetes</taxon>
        <taxon>Agaricomycetidae</taxon>
        <taxon>Agaricales</taxon>
        <taxon>Marasmiineae</taxon>
        <taxon>Omphalotaceae</taxon>
        <taxon>Lentinula</taxon>
    </lineage>
</organism>
<dbReference type="Proteomes" id="UP001163846">
    <property type="component" value="Unassembled WGS sequence"/>
</dbReference>
<reference evidence="1" key="1">
    <citation type="submission" date="2022-08" db="EMBL/GenBank/DDBJ databases">
        <authorList>
            <consortium name="DOE Joint Genome Institute"/>
            <person name="Min B."/>
            <person name="Riley R."/>
            <person name="Sierra-Patev S."/>
            <person name="Naranjo-Ortiz M."/>
            <person name="Looney B."/>
            <person name="Konkel Z."/>
            <person name="Slot J.C."/>
            <person name="Sakamoto Y."/>
            <person name="Steenwyk J.L."/>
            <person name="Rokas A."/>
            <person name="Carro J."/>
            <person name="Camarero S."/>
            <person name="Ferreira P."/>
            <person name="Molpeceres G."/>
            <person name="Ruiz-Duenas F.J."/>
            <person name="Serrano A."/>
            <person name="Henrissat B."/>
            <person name="Drula E."/>
            <person name="Hughes K.W."/>
            <person name="Mata J.L."/>
            <person name="Ishikawa N.K."/>
            <person name="Vargas-Isla R."/>
            <person name="Ushijima S."/>
            <person name="Smith C.A."/>
            <person name="Ahrendt S."/>
            <person name="Andreopoulos W."/>
            <person name="He G."/>
            <person name="Labutti K."/>
            <person name="Lipzen A."/>
            <person name="Ng V."/>
            <person name="Sandor L."/>
            <person name="Barry K."/>
            <person name="Martinez A.T."/>
            <person name="Xiao Y."/>
            <person name="Gibbons J.G."/>
            <person name="Terashima K."/>
            <person name="Hibbett D.S."/>
            <person name="Grigoriev I.V."/>
        </authorList>
    </citation>
    <scope>NUCLEOTIDE SEQUENCE</scope>
    <source>
        <strain evidence="1">TFB9207</strain>
    </source>
</reference>
<dbReference type="Gene3D" id="3.40.630.30">
    <property type="match status" value="1"/>
</dbReference>
<accession>A0AA38U9R9</accession>
<dbReference type="EMBL" id="MU806450">
    <property type="protein sequence ID" value="KAJ3835079.1"/>
    <property type="molecule type" value="Genomic_DNA"/>
</dbReference>
<dbReference type="SUPFAM" id="SSF55729">
    <property type="entry name" value="Acyl-CoA N-acyltransferases (Nat)"/>
    <property type="match status" value="1"/>
</dbReference>
<sequence length="238" mass="26798">MRTLYDLYRCVYKACMLGGGRAIVAVPKRSSASASTTTIAAAVCWYPPRKRITVVNALRSGMLRCIMNWGIDGFKRMSKEYSVVTHGVFQQAFNSKAMEIQATESWKQRMYKRKSKLILQESDSWYLQLMFSSKSYEGRGLMSTLIREGHAYIQSVTPGIPITLDASSSRSRDRYMHLGYELMENQTIIGAGKATSTGIAPSKHNPVPSTELTGVPYWCMVNWKPVISEEDKPRNPDS</sequence>
<comment type="caution">
    <text evidence="1">The sequence shown here is derived from an EMBL/GenBank/DDBJ whole genome shotgun (WGS) entry which is preliminary data.</text>
</comment>
<dbReference type="InterPro" id="IPR052523">
    <property type="entry name" value="Trichothecene_AcTrans"/>
</dbReference>
<dbReference type="PANTHER" id="PTHR42791:SF1">
    <property type="entry name" value="N-ACETYLTRANSFERASE DOMAIN-CONTAINING PROTEIN"/>
    <property type="match status" value="1"/>
</dbReference>
<evidence type="ECO:0000313" key="1">
    <source>
        <dbReference type="EMBL" id="KAJ3835079.1"/>
    </source>
</evidence>
<gene>
    <name evidence="1" type="ORF">F5878DRAFT_328620</name>
</gene>
<evidence type="ECO:0000313" key="2">
    <source>
        <dbReference type="Proteomes" id="UP001163846"/>
    </source>
</evidence>